<dbReference type="SMART" id="SM00530">
    <property type="entry name" value="HTH_XRE"/>
    <property type="match status" value="1"/>
</dbReference>
<dbReference type="RefSeq" id="WP_015470989.1">
    <property type="nucleotide sequence ID" value="NC_020813.1"/>
</dbReference>
<dbReference type="InterPro" id="IPR010982">
    <property type="entry name" value="Lambda_DNA-bd_dom_sf"/>
</dbReference>
<dbReference type="STRING" id="1184267.A11Q_2283"/>
<dbReference type="OrthoDB" id="9807711at2"/>
<evidence type="ECO:0000313" key="2">
    <source>
        <dbReference type="EMBL" id="AGH96499.1"/>
    </source>
</evidence>
<dbReference type="PATRIC" id="fig|1184267.3.peg.2312"/>
<dbReference type="InterPro" id="IPR001387">
    <property type="entry name" value="Cro/C1-type_HTH"/>
</dbReference>
<dbReference type="Pfam" id="PF01381">
    <property type="entry name" value="HTH_3"/>
    <property type="match status" value="1"/>
</dbReference>
<dbReference type="AlphaFoldDB" id="M4VTJ1"/>
<gene>
    <name evidence="2" type="ORF">A11Q_2283</name>
</gene>
<protein>
    <recommendedName>
        <fullName evidence="1">HTH cro/C1-type domain-containing protein</fullName>
    </recommendedName>
</protein>
<dbReference type="KEGG" id="bex:A11Q_2283"/>
<reference evidence="2 3" key="1">
    <citation type="journal article" date="2013" name="ISME J.">
        <title>By their genes ye shall know them: genomic signatures of predatory bacteria.</title>
        <authorList>
            <person name="Pasternak Z."/>
            <person name="Pietrokovski S."/>
            <person name="Rotem O."/>
            <person name="Gophna U."/>
            <person name="Lurie-Weinberger M.N."/>
            <person name="Jurkevitch E."/>
        </authorList>
    </citation>
    <scope>NUCLEOTIDE SEQUENCE [LARGE SCALE GENOMIC DNA]</scope>
    <source>
        <strain evidence="2 3">JSS</strain>
    </source>
</reference>
<dbReference type="EMBL" id="CP003537">
    <property type="protein sequence ID" value="AGH96499.1"/>
    <property type="molecule type" value="Genomic_DNA"/>
</dbReference>
<keyword evidence="3" id="KW-1185">Reference proteome</keyword>
<accession>M4VTJ1</accession>
<dbReference type="Gene3D" id="1.10.260.40">
    <property type="entry name" value="lambda repressor-like DNA-binding domains"/>
    <property type="match status" value="1"/>
</dbReference>
<proteinExistence type="predicted"/>
<name>M4VTJ1_9BACT</name>
<dbReference type="GO" id="GO:0003677">
    <property type="term" value="F:DNA binding"/>
    <property type="evidence" value="ECO:0007669"/>
    <property type="project" value="InterPro"/>
</dbReference>
<dbReference type="Proteomes" id="UP000012040">
    <property type="component" value="Chromosome"/>
</dbReference>
<sequence length="123" mass="13784">MSGAAKIRLIEISIKDGAKKKFFLVPEDKAAAIATLLKDIPRNEDDAVPAKNIFPDLDDVEKRPFITFRGIRAKTGLTQQELAGRLGISQTDVSKIENGKRNIGKALAKKIEKEFKIDYRRFL</sequence>
<evidence type="ECO:0000259" key="1">
    <source>
        <dbReference type="PROSITE" id="PS50943"/>
    </source>
</evidence>
<organism evidence="2 3">
    <name type="scientific">Pseudobdellovibrio exovorus JSS</name>
    <dbReference type="NCBI Taxonomy" id="1184267"/>
    <lineage>
        <taxon>Bacteria</taxon>
        <taxon>Pseudomonadati</taxon>
        <taxon>Bdellovibrionota</taxon>
        <taxon>Bdellovibrionia</taxon>
        <taxon>Bdellovibrionales</taxon>
        <taxon>Pseudobdellovibrionaceae</taxon>
        <taxon>Pseudobdellovibrio</taxon>
    </lineage>
</organism>
<dbReference type="HOGENOM" id="CLU_163847_0_0_7"/>
<dbReference type="SUPFAM" id="SSF47413">
    <property type="entry name" value="lambda repressor-like DNA-binding domains"/>
    <property type="match status" value="1"/>
</dbReference>
<dbReference type="CDD" id="cd00093">
    <property type="entry name" value="HTH_XRE"/>
    <property type="match status" value="1"/>
</dbReference>
<dbReference type="eggNOG" id="COG3093">
    <property type="taxonomic scope" value="Bacteria"/>
</dbReference>
<dbReference type="PROSITE" id="PS50943">
    <property type="entry name" value="HTH_CROC1"/>
    <property type="match status" value="1"/>
</dbReference>
<feature type="domain" description="HTH cro/C1-type" evidence="1">
    <location>
        <begin position="68"/>
        <end position="122"/>
    </location>
</feature>
<evidence type="ECO:0000313" key="3">
    <source>
        <dbReference type="Proteomes" id="UP000012040"/>
    </source>
</evidence>